<dbReference type="GO" id="GO:0035251">
    <property type="term" value="F:UDP-glucosyltransferase activity"/>
    <property type="evidence" value="ECO:0007669"/>
    <property type="project" value="TreeGrafter"/>
</dbReference>
<dbReference type="Gene3D" id="3.40.50.2000">
    <property type="entry name" value="Glycogen Phosphorylase B"/>
    <property type="match status" value="2"/>
</dbReference>
<dbReference type="SUPFAM" id="SSF53756">
    <property type="entry name" value="UDP-Glycosyltransferase/glycogen phosphorylase"/>
    <property type="match status" value="1"/>
</dbReference>
<reference evidence="7" key="1">
    <citation type="journal article" date="2020" name="Nat. Commun.">
        <title>Genome assembly of wild tea tree DASZ reveals pedigree and selection history of tea varieties.</title>
        <authorList>
            <person name="Zhang W."/>
            <person name="Zhang Y."/>
            <person name="Qiu H."/>
            <person name="Guo Y."/>
            <person name="Wan H."/>
            <person name="Zhang X."/>
            <person name="Scossa F."/>
            <person name="Alseekh S."/>
            <person name="Zhang Q."/>
            <person name="Wang P."/>
            <person name="Xu L."/>
            <person name="Schmidt M.H."/>
            <person name="Jia X."/>
            <person name="Li D."/>
            <person name="Zhu A."/>
            <person name="Guo F."/>
            <person name="Chen W."/>
            <person name="Ni D."/>
            <person name="Usadel B."/>
            <person name="Fernie A.R."/>
            <person name="Wen W."/>
        </authorList>
    </citation>
    <scope>NUCLEOTIDE SEQUENCE [LARGE SCALE GENOMIC DNA]</scope>
    <source>
        <strain evidence="7">cv. G240</strain>
    </source>
</reference>
<accession>A0A7J7I1Q9</accession>
<evidence type="ECO:0000313" key="7">
    <source>
        <dbReference type="Proteomes" id="UP000593564"/>
    </source>
</evidence>
<evidence type="ECO:0000256" key="4">
    <source>
        <dbReference type="RuleBase" id="RU003718"/>
    </source>
</evidence>
<dbReference type="PANTHER" id="PTHR48047">
    <property type="entry name" value="GLYCOSYLTRANSFERASE"/>
    <property type="match status" value="1"/>
</dbReference>
<evidence type="ECO:0000256" key="1">
    <source>
        <dbReference type="ARBA" id="ARBA00009995"/>
    </source>
</evidence>
<organism evidence="6 7">
    <name type="scientific">Camellia sinensis</name>
    <name type="common">Tea plant</name>
    <name type="synonym">Thea sinensis</name>
    <dbReference type="NCBI Taxonomy" id="4442"/>
    <lineage>
        <taxon>Eukaryota</taxon>
        <taxon>Viridiplantae</taxon>
        <taxon>Streptophyta</taxon>
        <taxon>Embryophyta</taxon>
        <taxon>Tracheophyta</taxon>
        <taxon>Spermatophyta</taxon>
        <taxon>Magnoliopsida</taxon>
        <taxon>eudicotyledons</taxon>
        <taxon>Gunneridae</taxon>
        <taxon>Pentapetalae</taxon>
        <taxon>asterids</taxon>
        <taxon>Ericales</taxon>
        <taxon>Theaceae</taxon>
        <taxon>Camellia</taxon>
    </lineage>
</organism>
<protein>
    <recommendedName>
        <fullName evidence="5">Glycosyltransferase</fullName>
        <ecNumber evidence="5">2.4.1.-</ecNumber>
    </recommendedName>
</protein>
<dbReference type="EC" id="2.4.1.-" evidence="5"/>
<reference evidence="6 7" key="2">
    <citation type="submission" date="2020-07" db="EMBL/GenBank/DDBJ databases">
        <title>Genome assembly of wild tea tree DASZ reveals pedigree and selection history of tea varieties.</title>
        <authorList>
            <person name="Zhang W."/>
        </authorList>
    </citation>
    <scope>NUCLEOTIDE SEQUENCE [LARGE SCALE GENOMIC DNA]</scope>
    <source>
        <strain evidence="7">cv. G240</strain>
        <tissue evidence="6">Leaf</tissue>
    </source>
</reference>
<keyword evidence="7" id="KW-1185">Reference proteome</keyword>
<dbReference type="EMBL" id="JACBKZ010000002">
    <property type="protein sequence ID" value="KAF5958849.1"/>
    <property type="molecule type" value="Genomic_DNA"/>
</dbReference>
<dbReference type="InterPro" id="IPR035595">
    <property type="entry name" value="UDP_glycos_trans_CS"/>
</dbReference>
<gene>
    <name evidence="6" type="ORF">HYC85_006074</name>
</gene>
<dbReference type="Proteomes" id="UP000593564">
    <property type="component" value="Unassembled WGS sequence"/>
</dbReference>
<dbReference type="InterPro" id="IPR002213">
    <property type="entry name" value="UDP_glucos_trans"/>
</dbReference>
<evidence type="ECO:0000313" key="6">
    <source>
        <dbReference type="EMBL" id="KAF5958849.1"/>
    </source>
</evidence>
<dbReference type="PANTHER" id="PTHR48047:SF51">
    <property type="entry name" value="GLYCOSYLTRANSFERASE"/>
    <property type="match status" value="1"/>
</dbReference>
<dbReference type="FunFam" id="3.40.50.2000:FF:000107">
    <property type="entry name" value="Glycosyltransferase"/>
    <property type="match status" value="1"/>
</dbReference>
<keyword evidence="4" id="KW-0328">Glycosyltransferase</keyword>
<dbReference type="CDD" id="cd03784">
    <property type="entry name" value="GT1_Gtf-like"/>
    <property type="match status" value="1"/>
</dbReference>
<dbReference type="AlphaFoldDB" id="A0A7J7I1Q9"/>
<keyword evidence="2 4" id="KW-0808">Transferase</keyword>
<evidence type="ECO:0000256" key="2">
    <source>
        <dbReference type="ARBA" id="ARBA00022679"/>
    </source>
</evidence>
<evidence type="ECO:0000256" key="5">
    <source>
        <dbReference type="RuleBase" id="RU362057"/>
    </source>
</evidence>
<dbReference type="Pfam" id="PF00201">
    <property type="entry name" value="UDPGT"/>
    <property type="match status" value="1"/>
</dbReference>
<keyword evidence="3" id="KW-0284">Flavonoid biosynthesis</keyword>
<sequence length="488" mass="54850">MASSPCAPHIVLFPFMSKGHTIPILHLARLLLHRNATVTIFTTPANHPFISASLANTNASIIDLPFPENIDELPTGVESTDKLPSMSLFVPFANATKHIQPDLEKALEALSNVTCLISDGFLIWTLESATKFGIPRLASYGWSYYSMCVCREVGVNRLLSGPESDDEILTVPSFPWIKLRRNDFDEPFNVREPKGPHIDFVMEQSIATAKSYGIIMNSFEELESKFIDYWNNKCEPKAWTVGPLCLAEQPSNKLQPYQNPKWMHWLDKKLAQGSPVLYVAFGSQAEISPKQLREIAIGLEESKVSFLWVVRKSGSELADGFEERVKERGIVVREWVDQRAILGHECVKGFLSHCGWNSVMESICAKVPILAWPMMAEQHLNARMVVEEIKVELRVETSNGSVRGFVKWQGLKKMVRELMEGEMGKGVRKKVGEFGEAARKAMEEGGSSWHTLNQLIDELQALRDHVLCLGEKKSCLVVGPTNLRWQSI</sequence>
<comment type="similarity">
    <text evidence="1 4">Belongs to the UDP-glycosyltransferase family.</text>
</comment>
<name>A0A7J7I1Q9_CAMSI</name>
<dbReference type="GO" id="GO:0009813">
    <property type="term" value="P:flavonoid biosynthetic process"/>
    <property type="evidence" value="ECO:0007669"/>
    <property type="project" value="UniProtKB-KW"/>
</dbReference>
<proteinExistence type="inferred from homology"/>
<comment type="caution">
    <text evidence="6">The sequence shown here is derived from an EMBL/GenBank/DDBJ whole genome shotgun (WGS) entry which is preliminary data.</text>
</comment>
<evidence type="ECO:0000256" key="3">
    <source>
        <dbReference type="ARBA" id="ARBA00023241"/>
    </source>
</evidence>
<dbReference type="PROSITE" id="PS00375">
    <property type="entry name" value="UDPGT"/>
    <property type="match status" value="1"/>
</dbReference>